<feature type="domain" description="COG4 transport protein middle alpha-helical bundle" evidence="9">
    <location>
        <begin position="189"/>
        <end position="499"/>
    </location>
</feature>
<evidence type="ECO:0000256" key="1">
    <source>
        <dbReference type="ARBA" id="ARBA00004395"/>
    </source>
</evidence>
<evidence type="ECO:0000256" key="7">
    <source>
        <dbReference type="ARBA" id="ARBA00023136"/>
    </source>
</evidence>
<dbReference type="EMBL" id="HBHZ01005331">
    <property type="protein sequence ID" value="CAE0191020.1"/>
    <property type="molecule type" value="Transcribed_RNA"/>
</dbReference>
<dbReference type="Gene3D" id="1.20.58.1970">
    <property type="match status" value="1"/>
</dbReference>
<comment type="similarity">
    <text evidence="2">Belongs to the COG4 family.</text>
</comment>
<keyword evidence="5" id="KW-0653">Protein transport</keyword>
<evidence type="ECO:0000259" key="9">
    <source>
        <dbReference type="SMART" id="SM00762"/>
    </source>
</evidence>
<evidence type="ECO:0000256" key="6">
    <source>
        <dbReference type="ARBA" id="ARBA00023034"/>
    </source>
</evidence>
<sequence length="761" mass="83250">MAMESTAQGAGMSPLELLQQAERVTGVREASALLSEAILCERKVDAHLNELLSKRTTVEIGVANLKDSLGLLGLMQQHAETIAQQTKQASTLADEVSRRVRELDASQVRVSESMRRLESIAEAERCVEELKDAMATSEYDRAAERIQDFTQLYFAVGGGGDGGSRKGGSILAEDAAGASHALRDSAAVVRETARSLREIVLEKFERAARERDHEQVKRFAAILGPIGLVESGLAAFTKYLVGLVSSRATADYDELLSEISVPRGASSEGRVDFHKCLTNLFRDVAEAVEANRDLIAEAYGADGFVGVLAALHGECEQRATQILRKHIEFRQLARLAEDAGAGDNNGAGAGGEGGSASRVKDFERTVDEVVMLCVRCEEYNSLLVDVLDQARASGSSAAESKIASLPSSPLNCCVRELNAYYTSLEDAYMARTIAMAVEMDECVEGSMTSSLVEDAFFLLQKCSRRGMATGNVQCVCSVLSNVNNHLCNAYLAALRHDNSVYDCLAGTPEDLQLDLSALDNTSPQCKAAQALNNFDVSAEYIKKLKQDLDAHTFEVFRLAENRNRVQSCLSDMIRTSQEFEKIAASTADHVALRLMPRLKPSVDVVQALSFDLSDAGYASREAEDPWLSDFLSKLEDALGWVQPLLTAQNYEHLVHSVLGQVAKRLEALLLQKRFNQLGGLVLEKDVRNIVACTSALTQRTVRDKFARLSQMATLLNLETPAEVLDYWGDDAMMWRLTPFEVKRVLKLRTEFDLAAVDALPL</sequence>
<evidence type="ECO:0000256" key="4">
    <source>
        <dbReference type="ARBA" id="ARBA00022448"/>
    </source>
</evidence>
<proteinExistence type="inferred from homology"/>
<evidence type="ECO:0000256" key="2">
    <source>
        <dbReference type="ARBA" id="ARBA00009215"/>
    </source>
</evidence>
<keyword evidence="6" id="KW-0333">Golgi apparatus</keyword>
<protein>
    <recommendedName>
        <fullName evidence="3">Conserved oligomeric Golgi complex subunit 4</fullName>
    </recommendedName>
    <alternativeName>
        <fullName evidence="8">Component of oligomeric Golgi complex 4</fullName>
    </alternativeName>
</protein>
<dbReference type="GO" id="GO:0015031">
    <property type="term" value="P:protein transport"/>
    <property type="evidence" value="ECO:0007669"/>
    <property type="project" value="UniProtKB-KW"/>
</dbReference>
<dbReference type="SMART" id="SM00762">
    <property type="entry name" value="Cog4"/>
    <property type="match status" value="1"/>
</dbReference>
<dbReference type="PANTHER" id="PTHR24016">
    <property type="entry name" value="CONSERVED OLIGOMERIC GOLGI COMPLEX SUBUNIT 4"/>
    <property type="match status" value="1"/>
</dbReference>
<evidence type="ECO:0000313" key="10">
    <source>
        <dbReference type="EMBL" id="CAE0191020.1"/>
    </source>
</evidence>
<dbReference type="GO" id="GO:0000139">
    <property type="term" value="C:Golgi membrane"/>
    <property type="evidence" value="ECO:0007669"/>
    <property type="project" value="UniProtKB-SubCell"/>
</dbReference>
<gene>
    <name evidence="10" type="ORF">CROS1456_LOCUS4110</name>
</gene>
<reference evidence="10" key="1">
    <citation type="submission" date="2021-01" db="EMBL/GenBank/DDBJ databases">
        <authorList>
            <person name="Corre E."/>
            <person name="Pelletier E."/>
            <person name="Niang G."/>
            <person name="Scheremetjew M."/>
            <person name="Finn R."/>
            <person name="Kale V."/>
            <person name="Holt S."/>
            <person name="Cochrane G."/>
            <person name="Meng A."/>
            <person name="Brown T."/>
            <person name="Cohen L."/>
        </authorList>
    </citation>
    <scope>NUCLEOTIDE SEQUENCE</scope>
    <source>
        <strain evidence="10">RCC1871</strain>
    </source>
</reference>
<dbReference type="Pfam" id="PF08318">
    <property type="entry name" value="COG4_m"/>
    <property type="match status" value="1"/>
</dbReference>
<dbReference type="InterPro" id="IPR048680">
    <property type="entry name" value="COG4_N"/>
</dbReference>
<dbReference type="InterPro" id="IPR048684">
    <property type="entry name" value="COG4_C"/>
</dbReference>
<dbReference type="Pfam" id="PF20662">
    <property type="entry name" value="COG4_C"/>
    <property type="match status" value="1"/>
</dbReference>
<dbReference type="InterPro" id="IPR013167">
    <property type="entry name" value="COG4_M"/>
</dbReference>
<organism evidence="10">
    <name type="scientific">Chloropicon roscoffensis</name>
    <dbReference type="NCBI Taxonomy" id="1461544"/>
    <lineage>
        <taxon>Eukaryota</taxon>
        <taxon>Viridiplantae</taxon>
        <taxon>Chlorophyta</taxon>
        <taxon>Chloropicophyceae</taxon>
        <taxon>Chloropicales</taxon>
        <taxon>Chloropicaceae</taxon>
        <taxon>Chloropicon</taxon>
    </lineage>
</organism>
<evidence type="ECO:0000256" key="5">
    <source>
        <dbReference type="ARBA" id="ARBA00022927"/>
    </source>
</evidence>
<dbReference type="Gene3D" id="1.10.287.1060">
    <property type="entry name" value="ESAT-6-like"/>
    <property type="match status" value="1"/>
</dbReference>
<dbReference type="InterPro" id="IPR048682">
    <property type="entry name" value="COG4"/>
</dbReference>
<dbReference type="AlphaFoldDB" id="A0A7S3CAS4"/>
<comment type="subcellular location">
    <subcellularLocation>
        <location evidence="1">Golgi apparatus membrane</location>
        <topology evidence="1">Peripheral membrane protein</topology>
    </subcellularLocation>
</comment>
<evidence type="ECO:0000256" key="8">
    <source>
        <dbReference type="ARBA" id="ARBA00031340"/>
    </source>
</evidence>
<name>A0A7S3CAS4_9CHLO</name>
<evidence type="ECO:0000256" key="3">
    <source>
        <dbReference type="ARBA" id="ARBA00020975"/>
    </source>
</evidence>
<dbReference type="PANTHER" id="PTHR24016:SF0">
    <property type="entry name" value="CONSERVED OLIGOMERIC GOLGI COMPLEX SUBUNIT 4"/>
    <property type="match status" value="1"/>
</dbReference>
<keyword evidence="7" id="KW-0472">Membrane</keyword>
<accession>A0A7S3CAS4</accession>
<keyword evidence="4" id="KW-0813">Transport</keyword>
<dbReference type="Pfam" id="PF20663">
    <property type="entry name" value="COG4_N"/>
    <property type="match status" value="1"/>
</dbReference>